<comment type="caution">
    <text evidence="3">The sequence shown here is derived from an EMBL/GenBank/DDBJ whole genome shotgun (WGS) entry which is preliminary data.</text>
</comment>
<dbReference type="AlphaFoldDB" id="A0A6D2IT53"/>
<accession>A0A6D2IT53</accession>
<feature type="compositionally biased region" description="Pro residues" evidence="1">
    <location>
        <begin position="89"/>
        <end position="119"/>
    </location>
</feature>
<dbReference type="PANTHER" id="PTHR43383">
    <property type="entry name" value="NODULIN 6"/>
    <property type="match status" value="1"/>
</dbReference>
<evidence type="ECO:0000313" key="4">
    <source>
        <dbReference type="Proteomes" id="UP000467841"/>
    </source>
</evidence>
<protein>
    <recommendedName>
        <fullName evidence="2">Reverse transcriptase Ty1/copia-type domain-containing protein</fullName>
    </recommendedName>
</protein>
<sequence>MEPLWTVRASNAPPRPRKPHHFDEEEEEEEPQARSSEGTQSSGVLLMAVCPSPDHDLASHHGTKTQRPLLFPPPPIRPIVSHPNIETLPPSPPPNPSSPPNPSPPPSPPHPSPPPPPIVNNPQTHPMISRRMNGIIKPRQPLCLHTDVISPLPRSHVQAAQDPNWNGAVQSEHSALIKTRTWDLVPRPPNTNVVRSMWLFTHKFNAAGKLDRYKARLVANGKSQQPGVDCDETFSPVIKPASIRAVLDVAVSREWPLHQLDLKNAFLHGDLKETVYMHQPPGFVDKEKPDHVCLLRRSIYGLKQAPRAWYTRFADYAKCIGFTQSLCDPSLFVYSQGKELAYLLLYIDDIILTGSSQPLVRKIISALSTEFEMKDLGKLHHFLGIAVTYNVGGIFFINKTMPLTSSIGLV</sequence>
<feature type="region of interest" description="Disordered" evidence="1">
    <location>
        <begin position="1"/>
        <end position="126"/>
    </location>
</feature>
<dbReference type="Pfam" id="PF07727">
    <property type="entry name" value="RVT_2"/>
    <property type="match status" value="1"/>
</dbReference>
<keyword evidence="4" id="KW-1185">Reference proteome</keyword>
<dbReference type="SUPFAM" id="SSF56672">
    <property type="entry name" value="DNA/RNA polymerases"/>
    <property type="match status" value="1"/>
</dbReference>
<evidence type="ECO:0000313" key="3">
    <source>
        <dbReference type="EMBL" id="CAA7030798.1"/>
    </source>
</evidence>
<feature type="compositionally biased region" description="Polar residues" evidence="1">
    <location>
        <begin position="33"/>
        <end position="43"/>
    </location>
</feature>
<evidence type="ECO:0000256" key="1">
    <source>
        <dbReference type="SAM" id="MobiDB-lite"/>
    </source>
</evidence>
<reference evidence="3" key="1">
    <citation type="submission" date="2020-01" db="EMBL/GenBank/DDBJ databases">
        <authorList>
            <person name="Mishra B."/>
        </authorList>
    </citation>
    <scope>NUCLEOTIDE SEQUENCE [LARGE SCALE GENOMIC DNA]</scope>
</reference>
<evidence type="ECO:0000259" key="2">
    <source>
        <dbReference type="Pfam" id="PF07727"/>
    </source>
</evidence>
<organism evidence="3 4">
    <name type="scientific">Microthlaspi erraticum</name>
    <dbReference type="NCBI Taxonomy" id="1685480"/>
    <lineage>
        <taxon>Eukaryota</taxon>
        <taxon>Viridiplantae</taxon>
        <taxon>Streptophyta</taxon>
        <taxon>Embryophyta</taxon>
        <taxon>Tracheophyta</taxon>
        <taxon>Spermatophyta</taxon>
        <taxon>Magnoliopsida</taxon>
        <taxon>eudicotyledons</taxon>
        <taxon>Gunneridae</taxon>
        <taxon>Pentapetalae</taxon>
        <taxon>rosids</taxon>
        <taxon>malvids</taxon>
        <taxon>Brassicales</taxon>
        <taxon>Brassicaceae</taxon>
        <taxon>Coluteocarpeae</taxon>
        <taxon>Microthlaspi</taxon>
    </lineage>
</organism>
<name>A0A6D2IT53_9BRAS</name>
<feature type="domain" description="Reverse transcriptase Ty1/copia-type" evidence="2">
    <location>
        <begin position="180"/>
        <end position="395"/>
    </location>
</feature>
<gene>
    <name evidence="3" type="ORF">MERR_LOCUS18033</name>
</gene>
<dbReference type="PANTHER" id="PTHR43383:SF2">
    <property type="entry name" value="AMIDOHYDROLASE 2 FAMILY PROTEIN"/>
    <property type="match status" value="1"/>
</dbReference>
<proteinExistence type="predicted"/>
<dbReference type="InterPro" id="IPR013103">
    <property type="entry name" value="RVT_2"/>
</dbReference>
<dbReference type="OrthoDB" id="7473114at2759"/>
<dbReference type="Proteomes" id="UP000467841">
    <property type="component" value="Unassembled WGS sequence"/>
</dbReference>
<dbReference type="InterPro" id="IPR043502">
    <property type="entry name" value="DNA/RNA_pol_sf"/>
</dbReference>
<dbReference type="EMBL" id="CACVBM020001097">
    <property type="protein sequence ID" value="CAA7030798.1"/>
    <property type="molecule type" value="Genomic_DNA"/>
</dbReference>